<dbReference type="GO" id="GO:0000155">
    <property type="term" value="F:phosphorelay sensor kinase activity"/>
    <property type="evidence" value="ECO:0007669"/>
    <property type="project" value="InterPro"/>
</dbReference>
<keyword evidence="3" id="KW-0902">Two-component regulatory system</keyword>
<dbReference type="Proteomes" id="UP000467240">
    <property type="component" value="Unassembled WGS sequence"/>
</dbReference>
<dbReference type="Gene3D" id="1.20.5.1930">
    <property type="match status" value="1"/>
</dbReference>
<dbReference type="InterPro" id="IPR011712">
    <property type="entry name" value="Sig_transdc_His_kin_sub3_dim/P"/>
</dbReference>
<reference evidence="6 7" key="1">
    <citation type="submission" date="2019-09" db="EMBL/GenBank/DDBJ databases">
        <title>Phylogeny of genus Pseudoclavibacter and closely related genus.</title>
        <authorList>
            <person name="Li Y."/>
        </authorList>
    </citation>
    <scope>NUCLEOTIDE SEQUENCE [LARGE SCALE GENOMIC DNA]</scope>
    <source>
        <strain evidence="6 7">DSM 23821</strain>
    </source>
</reference>
<feature type="transmembrane region" description="Helical" evidence="4">
    <location>
        <begin position="63"/>
        <end position="87"/>
    </location>
</feature>
<evidence type="ECO:0000259" key="5">
    <source>
        <dbReference type="Pfam" id="PF07730"/>
    </source>
</evidence>
<dbReference type="OrthoDB" id="5241784at2"/>
<comment type="caution">
    <text evidence="6">The sequence shown here is derived from an EMBL/GenBank/DDBJ whole genome shotgun (WGS) entry which is preliminary data.</text>
</comment>
<dbReference type="PANTHER" id="PTHR24421:SF63">
    <property type="entry name" value="SENSOR HISTIDINE KINASE DESK"/>
    <property type="match status" value="1"/>
</dbReference>
<dbReference type="InterPro" id="IPR050482">
    <property type="entry name" value="Sensor_HK_TwoCompSys"/>
</dbReference>
<dbReference type="GO" id="GO:0016020">
    <property type="term" value="C:membrane"/>
    <property type="evidence" value="ECO:0007669"/>
    <property type="project" value="InterPro"/>
</dbReference>
<feature type="domain" description="Signal transduction histidine kinase subgroup 3 dimerisation and phosphoacceptor" evidence="5">
    <location>
        <begin position="105"/>
        <end position="165"/>
    </location>
</feature>
<dbReference type="RefSeq" id="WP_158039866.1">
    <property type="nucleotide sequence ID" value="NZ_JACCFV010000001.1"/>
</dbReference>
<evidence type="ECO:0000313" key="7">
    <source>
        <dbReference type="Proteomes" id="UP000467240"/>
    </source>
</evidence>
<keyword evidence="2 6" id="KW-0418">Kinase</keyword>
<dbReference type="Gene3D" id="3.30.565.10">
    <property type="entry name" value="Histidine kinase-like ATPase, C-terminal domain"/>
    <property type="match status" value="1"/>
</dbReference>
<keyword evidence="4" id="KW-0472">Membrane</keyword>
<evidence type="ECO:0000256" key="3">
    <source>
        <dbReference type="ARBA" id="ARBA00023012"/>
    </source>
</evidence>
<dbReference type="InterPro" id="IPR036890">
    <property type="entry name" value="HATPase_C_sf"/>
</dbReference>
<dbReference type="AlphaFoldDB" id="A0A7J5C1U8"/>
<feature type="transmembrane region" description="Helical" evidence="4">
    <location>
        <begin position="32"/>
        <end position="51"/>
    </location>
</feature>
<evidence type="ECO:0000256" key="4">
    <source>
        <dbReference type="SAM" id="Phobius"/>
    </source>
</evidence>
<proteinExistence type="predicted"/>
<keyword evidence="4" id="KW-0812">Transmembrane</keyword>
<keyword evidence="7" id="KW-1185">Reference proteome</keyword>
<keyword evidence="1" id="KW-0808">Transferase</keyword>
<evidence type="ECO:0000256" key="1">
    <source>
        <dbReference type="ARBA" id="ARBA00022679"/>
    </source>
</evidence>
<organism evidence="6 7">
    <name type="scientific">Pseudoclavibacter chungangensis</name>
    <dbReference type="NCBI Taxonomy" id="587635"/>
    <lineage>
        <taxon>Bacteria</taxon>
        <taxon>Bacillati</taxon>
        <taxon>Actinomycetota</taxon>
        <taxon>Actinomycetes</taxon>
        <taxon>Micrococcales</taxon>
        <taxon>Microbacteriaceae</taxon>
        <taxon>Pseudoclavibacter</taxon>
    </lineage>
</organism>
<name>A0A7J5C1U8_9MICO</name>
<accession>A0A7J5C1U8</accession>
<dbReference type="PANTHER" id="PTHR24421">
    <property type="entry name" value="NITRATE/NITRITE SENSOR PROTEIN NARX-RELATED"/>
    <property type="match status" value="1"/>
</dbReference>
<gene>
    <name evidence="6" type="ORF">F8O01_05450</name>
</gene>
<keyword evidence="4" id="KW-1133">Transmembrane helix</keyword>
<sequence length="297" mass="31805">MIGSFSAASPISFVPFALVGALLIVRMRARRLWLAAFAALVALIGAGAFAFHPFAPVLVVEYLLVPAGGTLFIAGVILVSEQAWLLARRLERAREAEAALAVERERVRFAGDLHDIQGHSLHVIKLKAVLASHLVRTDPVRAEQELGEIRRLADETITHTRTLAYAQHELNPTAEVENAKRLVEAAGIAVTARIEGGTGPSPHPLLAQVLREATTNLLRHAKPNDVTITMGRESVVIANDGVIDAVPEPVALRGLARLRTRVEEAGGSLAIARPPGRFVLTARIPQRPGGRPDGDAA</sequence>
<feature type="transmembrane region" description="Helical" evidence="4">
    <location>
        <begin position="6"/>
        <end position="25"/>
    </location>
</feature>
<protein>
    <submittedName>
        <fullName evidence="6">Sensor histidine kinase</fullName>
    </submittedName>
</protein>
<dbReference type="EMBL" id="WBJZ01000005">
    <property type="protein sequence ID" value="KAB1659702.1"/>
    <property type="molecule type" value="Genomic_DNA"/>
</dbReference>
<dbReference type="GO" id="GO:0046983">
    <property type="term" value="F:protein dimerization activity"/>
    <property type="evidence" value="ECO:0007669"/>
    <property type="project" value="InterPro"/>
</dbReference>
<evidence type="ECO:0000313" key="6">
    <source>
        <dbReference type="EMBL" id="KAB1659702.1"/>
    </source>
</evidence>
<evidence type="ECO:0000256" key="2">
    <source>
        <dbReference type="ARBA" id="ARBA00022777"/>
    </source>
</evidence>
<dbReference type="Pfam" id="PF07730">
    <property type="entry name" value="HisKA_3"/>
    <property type="match status" value="1"/>
</dbReference>